<proteinExistence type="predicted"/>
<evidence type="ECO:0000313" key="1">
    <source>
        <dbReference type="EMBL" id="CAB4132822.1"/>
    </source>
</evidence>
<reference evidence="1" key="1">
    <citation type="submission" date="2020-04" db="EMBL/GenBank/DDBJ databases">
        <authorList>
            <person name="Chiriac C."/>
            <person name="Salcher M."/>
            <person name="Ghai R."/>
            <person name="Kavagutti S V."/>
        </authorList>
    </citation>
    <scope>NUCLEOTIDE SEQUENCE</scope>
</reference>
<name>A0A6J5LGZ0_9CAUD</name>
<dbReference type="EMBL" id="LR796268">
    <property type="protein sequence ID" value="CAB4132822.1"/>
    <property type="molecule type" value="Genomic_DNA"/>
</dbReference>
<accession>A0A6J5LGZ0</accession>
<protein>
    <submittedName>
        <fullName evidence="1">Uncharacterized protein</fullName>
    </submittedName>
</protein>
<gene>
    <name evidence="1" type="ORF">UFOVP249_44</name>
</gene>
<sequence length="100" mass="11786">MNKVPVCIRPEYTMYLELFDKYLWFHIDVHKWSSEIKKKCQADFAQIQQLVSVPLFALIEETNTKLLKFAISNKWEKRGQQLLNNGSNAFIYASKRNTGE</sequence>
<organism evidence="1">
    <name type="scientific">uncultured Caudovirales phage</name>
    <dbReference type="NCBI Taxonomy" id="2100421"/>
    <lineage>
        <taxon>Viruses</taxon>
        <taxon>Duplodnaviria</taxon>
        <taxon>Heunggongvirae</taxon>
        <taxon>Uroviricota</taxon>
        <taxon>Caudoviricetes</taxon>
        <taxon>Peduoviridae</taxon>
        <taxon>Maltschvirus</taxon>
        <taxon>Maltschvirus maltsch</taxon>
    </lineage>
</organism>